<dbReference type="EMBL" id="LAZR01000220">
    <property type="protein sequence ID" value="KKN81111.1"/>
    <property type="molecule type" value="Genomic_DNA"/>
</dbReference>
<name>A0A0F9W603_9ZZZZ</name>
<reference evidence="1" key="1">
    <citation type="journal article" date="2015" name="Nature">
        <title>Complex archaea that bridge the gap between prokaryotes and eukaryotes.</title>
        <authorList>
            <person name="Spang A."/>
            <person name="Saw J.H."/>
            <person name="Jorgensen S.L."/>
            <person name="Zaremba-Niedzwiedzka K."/>
            <person name="Martijn J."/>
            <person name="Lind A.E."/>
            <person name="van Eijk R."/>
            <person name="Schleper C."/>
            <person name="Guy L."/>
            <person name="Ettema T.J."/>
        </authorList>
    </citation>
    <scope>NUCLEOTIDE SEQUENCE</scope>
</reference>
<sequence length="57" mass="6364">MTPDQAIELLYSASTLAKLTKEDHVKCEQARATLLNALRTPDQADQKELRIVPPDES</sequence>
<gene>
    <name evidence="1" type="ORF">LCGC14_0323300</name>
</gene>
<dbReference type="AlphaFoldDB" id="A0A0F9W603"/>
<organism evidence="1">
    <name type="scientific">marine sediment metagenome</name>
    <dbReference type="NCBI Taxonomy" id="412755"/>
    <lineage>
        <taxon>unclassified sequences</taxon>
        <taxon>metagenomes</taxon>
        <taxon>ecological metagenomes</taxon>
    </lineage>
</organism>
<comment type="caution">
    <text evidence="1">The sequence shown here is derived from an EMBL/GenBank/DDBJ whole genome shotgun (WGS) entry which is preliminary data.</text>
</comment>
<proteinExistence type="predicted"/>
<evidence type="ECO:0000313" key="1">
    <source>
        <dbReference type="EMBL" id="KKN81111.1"/>
    </source>
</evidence>
<accession>A0A0F9W603</accession>
<protein>
    <submittedName>
        <fullName evidence="1">Uncharacterized protein</fullName>
    </submittedName>
</protein>